<dbReference type="Gene3D" id="3.90.70.10">
    <property type="entry name" value="Cysteine proteinases"/>
    <property type="match status" value="1"/>
</dbReference>
<dbReference type="PANTHER" id="PTHR11830">
    <property type="entry name" value="40S RIBOSOMAL PROTEIN S3A"/>
    <property type="match status" value="1"/>
</dbReference>
<accession>A0A834R956</accession>
<keyword evidence="11 16" id="KW-0378">Hydrolase</keyword>
<reference evidence="18" key="1">
    <citation type="journal article" date="2020" name="PLoS Negl. Trop. Dis.">
        <title>High-quality nuclear genome for Sarcoptes scabiei-A critical resource for a neglected parasite.</title>
        <authorList>
            <person name="Korhonen P.K."/>
            <person name="Gasser R.B."/>
            <person name="Ma G."/>
            <person name="Wang T."/>
            <person name="Stroehlein A.J."/>
            <person name="Young N.D."/>
            <person name="Ang C.S."/>
            <person name="Fernando D.D."/>
            <person name="Lu H.C."/>
            <person name="Taylor S."/>
            <person name="Reynolds S.L."/>
            <person name="Mofiz E."/>
            <person name="Najaraj S.H."/>
            <person name="Gowda H."/>
            <person name="Madugundu A."/>
            <person name="Renuse S."/>
            <person name="Holt D."/>
            <person name="Pandey A."/>
            <person name="Papenfuss A.T."/>
            <person name="Fischer K."/>
        </authorList>
    </citation>
    <scope>NUCLEOTIDE SEQUENCE [LARGE SCALE GENOMIC DNA]</scope>
</reference>
<sequence length="809" mass="91495">MPSNNNLFQSSTNYFHQHKPGTSSHESASTLTSSAVISPSSSSKPLFVDEICLDGKTQPPSLKIGDRVVWLSDNGPEYGVVKWLGKLPDVGNDWMAGVDFVNPVGSGIGQYNDHQLFQTKMNHASLVPIIGLIRASDFQGAEINDIEKKDINKEIVPPIKPKRTKYKTDSLKNLLDKTRDKVPLTKNDASLKQTPKNFDNSQKQSIFSKVKNLTDDLKEINLVNKEENFDEIAYNKANCSISKENKSCKTIINVKKENPMETQNASLNVIIASSDSIRNSSGKLEFSSSLSPTNDSSPDHEQKDELFEIGSVVQVKINSRPYHGVIRWLGFLKNDCDFMIESIRKSDKHFKNAVAGIELEEEISGLTSGTLNGKKYFHCPMNKAYFVSLEECSKDERFCSSKMQSASDSNRSENVQDSSHFGSIDCPTVLGDVPPLNAASLAKFTGKNRGIQGHHNSCYLDATLFAMFSFTSIFESLLNRPKRLTDIPEYSEVQRILKEEIVNPLRANHYVRADRVMRLRKILDKISSVRGLTSEEKDPEEFINLLLNEILKTDPFLKLSSGLESSFYQLFIEKDESLQIPNVQQLFDQSFLASDIKLLEVPACLMIQMPRFGRDFKMYSKIQPSLFLDVTNVLDNSPRQCIICGRMAQVECKECFGKFGKGLDSITYCAGCLEKTHIHKKRLKHKTTALKIPSEFAMLQNHTQIPRVLMELFAVLCIETSHYVSFVKCGNDPDSPWCFFDSMADRKGEKNGYNIPEVIAFPDLKWWLSKDAYNDLLTIKDEKLIPELPRRLFSDAYICFYSSDVNRYR</sequence>
<feature type="compositionally biased region" description="Low complexity" evidence="14">
    <location>
        <begin position="22"/>
        <end position="42"/>
    </location>
</feature>
<dbReference type="GO" id="GO:0006508">
    <property type="term" value="P:proteolysis"/>
    <property type="evidence" value="ECO:0007669"/>
    <property type="project" value="UniProtKB-KW"/>
</dbReference>
<dbReference type="GO" id="GO:0005813">
    <property type="term" value="C:centrosome"/>
    <property type="evidence" value="ECO:0007669"/>
    <property type="project" value="UniProtKB-SubCell"/>
</dbReference>
<protein>
    <recommendedName>
        <fullName evidence="5">ubiquitinyl hydrolase 1</fullName>
        <ecNumber evidence="5">3.4.19.12</ecNumber>
    </recommendedName>
</protein>
<evidence type="ECO:0000256" key="12">
    <source>
        <dbReference type="ARBA" id="ARBA00022807"/>
    </source>
</evidence>
<keyword evidence="12" id="KW-0788">Thiol protease</keyword>
<dbReference type="InterPro" id="IPR000938">
    <property type="entry name" value="CAP-Gly_domain"/>
</dbReference>
<feature type="region of interest" description="Disordered" evidence="14">
    <location>
        <begin position="1"/>
        <end position="42"/>
    </location>
</feature>
<dbReference type="PROSITE" id="PS50235">
    <property type="entry name" value="USP_3"/>
    <property type="match status" value="1"/>
</dbReference>
<reference evidence="17" key="3">
    <citation type="submission" date="2022-06" db="UniProtKB">
        <authorList>
            <consortium name="EnsemblMetazoa"/>
        </authorList>
    </citation>
    <scope>IDENTIFICATION</scope>
</reference>
<dbReference type="AlphaFoldDB" id="A0A834R956"/>
<keyword evidence="13" id="KW-0862">Zinc</keyword>
<reference evidence="16" key="2">
    <citation type="submission" date="2020-01" db="EMBL/GenBank/DDBJ databases">
        <authorList>
            <person name="Korhonen P.K.K."/>
            <person name="Guangxu M.G."/>
            <person name="Wang T.W."/>
            <person name="Stroehlein A.J.S."/>
            <person name="Young N.D."/>
            <person name="Ang C.-S.A."/>
            <person name="Fernando D.W.F."/>
            <person name="Lu H.L."/>
            <person name="Taylor S.T."/>
            <person name="Ehtesham M.E.M."/>
            <person name="Najaraj S.H.N."/>
            <person name="Harsha G.H.G."/>
            <person name="Madugundu A.M."/>
            <person name="Renuse S.R."/>
            <person name="Holt D.H."/>
            <person name="Pandey A.P."/>
            <person name="Papenfuss A.P."/>
            <person name="Gasser R.B.G."/>
            <person name="Fischer K.F."/>
        </authorList>
    </citation>
    <scope>NUCLEOTIDE SEQUENCE</scope>
    <source>
        <strain evidence="16">SSS_KF_BRIS2020</strain>
    </source>
</reference>
<evidence type="ECO:0000256" key="9">
    <source>
        <dbReference type="ARBA" id="ARBA00022723"/>
    </source>
</evidence>
<keyword evidence="10" id="KW-0833">Ubl conjugation pathway</keyword>
<evidence type="ECO:0000256" key="7">
    <source>
        <dbReference type="ARBA" id="ARBA00022553"/>
    </source>
</evidence>
<evidence type="ECO:0000256" key="1">
    <source>
        <dbReference type="ARBA" id="ARBA00000707"/>
    </source>
</evidence>
<keyword evidence="6" id="KW-0963">Cytoplasm</keyword>
<dbReference type="OrthoDB" id="6287070at2759"/>
<dbReference type="Pfam" id="PF01302">
    <property type="entry name" value="CAP_GLY"/>
    <property type="match status" value="2"/>
</dbReference>
<evidence type="ECO:0000259" key="15">
    <source>
        <dbReference type="PROSITE" id="PS50235"/>
    </source>
</evidence>
<dbReference type="Gene3D" id="2.30.30.190">
    <property type="entry name" value="CAP Gly-rich-like domain"/>
    <property type="match status" value="2"/>
</dbReference>
<evidence type="ECO:0000256" key="5">
    <source>
        <dbReference type="ARBA" id="ARBA00012759"/>
    </source>
</evidence>
<keyword evidence="8" id="KW-0645">Protease</keyword>
<dbReference type="InterPro" id="IPR036859">
    <property type="entry name" value="CAP-Gly_dom_sf"/>
</dbReference>
<evidence type="ECO:0000256" key="8">
    <source>
        <dbReference type="ARBA" id="ARBA00022670"/>
    </source>
</evidence>
<dbReference type="SUPFAM" id="SSF54001">
    <property type="entry name" value="Cysteine proteinases"/>
    <property type="match status" value="1"/>
</dbReference>
<dbReference type="GO" id="GO:0048471">
    <property type="term" value="C:perinuclear region of cytoplasm"/>
    <property type="evidence" value="ECO:0007669"/>
    <property type="project" value="UniProtKB-SubCell"/>
</dbReference>
<proteinExistence type="inferred from homology"/>
<evidence type="ECO:0000256" key="10">
    <source>
        <dbReference type="ARBA" id="ARBA00022786"/>
    </source>
</evidence>
<gene>
    <name evidence="16" type="primary">SSS_118g</name>
    <name evidence="16" type="ORF">SSS_118</name>
</gene>
<evidence type="ECO:0000256" key="4">
    <source>
        <dbReference type="ARBA" id="ARBA00009085"/>
    </source>
</evidence>
<comment type="catalytic activity">
    <reaction evidence="1">
        <text>Thiol-dependent hydrolysis of ester, thioester, amide, peptide and isopeptide bonds formed by the C-terminal Gly of ubiquitin (a 76-residue protein attached to proteins as an intracellular targeting signal).</text>
        <dbReference type="EC" id="3.4.19.12"/>
    </reaction>
</comment>
<evidence type="ECO:0000313" key="17">
    <source>
        <dbReference type="EnsemblMetazoa" id="KAF7492385.1"/>
    </source>
</evidence>
<dbReference type="InterPro" id="IPR001394">
    <property type="entry name" value="Peptidase_C19_UCH"/>
</dbReference>
<dbReference type="Proteomes" id="UP000070412">
    <property type="component" value="Unassembled WGS sequence"/>
</dbReference>
<feature type="domain" description="USP" evidence="15">
    <location>
        <begin position="449"/>
        <end position="804"/>
    </location>
</feature>
<dbReference type="Pfam" id="PF00443">
    <property type="entry name" value="UCH"/>
    <property type="match status" value="1"/>
</dbReference>
<dbReference type="GO" id="GO:0046872">
    <property type="term" value="F:metal ion binding"/>
    <property type="evidence" value="ECO:0007669"/>
    <property type="project" value="UniProtKB-KW"/>
</dbReference>
<dbReference type="EC" id="3.4.19.12" evidence="5"/>
<keyword evidence="9" id="KW-0479">Metal-binding</keyword>
<dbReference type="GO" id="GO:0004843">
    <property type="term" value="F:cysteine-type deubiquitinase activity"/>
    <property type="evidence" value="ECO:0007669"/>
    <property type="project" value="UniProtKB-EC"/>
</dbReference>
<evidence type="ECO:0000313" key="18">
    <source>
        <dbReference type="Proteomes" id="UP000070412"/>
    </source>
</evidence>
<evidence type="ECO:0000256" key="11">
    <source>
        <dbReference type="ARBA" id="ARBA00022801"/>
    </source>
</evidence>
<feature type="compositionally biased region" description="Polar residues" evidence="14">
    <location>
        <begin position="1"/>
        <end position="15"/>
    </location>
</feature>
<dbReference type="EnsemblMetazoa" id="SSS_118s_mrna">
    <property type="protein sequence ID" value="KAF7492385.1"/>
    <property type="gene ID" value="SSS_118"/>
</dbReference>
<feature type="region of interest" description="Disordered" evidence="14">
    <location>
        <begin position="283"/>
        <end position="302"/>
    </location>
</feature>
<evidence type="ECO:0000256" key="2">
    <source>
        <dbReference type="ARBA" id="ARBA00004300"/>
    </source>
</evidence>
<evidence type="ECO:0000313" key="16">
    <source>
        <dbReference type="EMBL" id="KAF7492385.1"/>
    </source>
</evidence>
<name>A0A834R956_SARSC</name>
<dbReference type="EMBL" id="WVUK01000056">
    <property type="protein sequence ID" value="KAF7492385.1"/>
    <property type="molecule type" value="Genomic_DNA"/>
</dbReference>
<keyword evidence="7" id="KW-0597">Phosphoprotein</keyword>
<evidence type="ECO:0000256" key="14">
    <source>
        <dbReference type="SAM" id="MobiDB-lite"/>
    </source>
</evidence>
<dbReference type="SMART" id="SM01052">
    <property type="entry name" value="CAP_GLY"/>
    <property type="match status" value="2"/>
</dbReference>
<dbReference type="FunFam" id="3.90.70.10:FF:000009">
    <property type="entry name" value="Putative ubiquitin carboxyl-terminal hydrolase CYLD"/>
    <property type="match status" value="1"/>
</dbReference>
<comment type="subcellular location">
    <subcellularLocation>
        <location evidence="2">Cytoplasm</location>
        <location evidence="2">Cytoskeleton</location>
        <location evidence="2">Microtubule organizing center</location>
        <location evidence="2">Centrosome</location>
    </subcellularLocation>
    <subcellularLocation>
        <location evidence="3">Cytoplasm</location>
        <location evidence="3">Perinuclear region</location>
    </subcellularLocation>
</comment>
<organism evidence="16">
    <name type="scientific">Sarcoptes scabiei</name>
    <name type="common">Itch mite</name>
    <name type="synonym">Acarus scabiei</name>
    <dbReference type="NCBI Taxonomy" id="52283"/>
    <lineage>
        <taxon>Eukaryota</taxon>
        <taxon>Metazoa</taxon>
        <taxon>Ecdysozoa</taxon>
        <taxon>Arthropoda</taxon>
        <taxon>Chelicerata</taxon>
        <taxon>Arachnida</taxon>
        <taxon>Acari</taxon>
        <taxon>Acariformes</taxon>
        <taxon>Sarcoptiformes</taxon>
        <taxon>Astigmata</taxon>
        <taxon>Psoroptidia</taxon>
        <taxon>Sarcoptoidea</taxon>
        <taxon>Sarcoptidae</taxon>
        <taxon>Sarcoptinae</taxon>
        <taxon>Sarcoptes</taxon>
    </lineage>
</organism>
<evidence type="ECO:0000256" key="3">
    <source>
        <dbReference type="ARBA" id="ARBA00004556"/>
    </source>
</evidence>
<evidence type="ECO:0000256" key="13">
    <source>
        <dbReference type="ARBA" id="ARBA00022833"/>
    </source>
</evidence>
<dbReference type="InterPro" id="IPR028889">
    <property type="entry name" value="USP"/>
</dbReference>
<evidence type="ECO:0000256" key="6">
    <source>
        <dbReference type="ARBA" id="ARBA00022490"/>
    </source>
</evidence>
<feature type="compositionally biased region" description="Low complexity" evidence="14">
    <location>
        <begin position="283"/>
        <end position="296"/>
    </location>
</feature>
<comment type="similarity">
    <text evidence="4">Belongs to the peptidase C19 family.</text>
</comment>
<dbReference type="InterPro" id="IPR038765">
    <property type="entry name" value="Papain-like_cys_pep_sf"/>
</dbReference>
<keyword evidence="18" id="KW-1185">Reference proteome</keyword>
<dbReference type="SUPFAM" id="SSF74924">
    <property type="entry name" value="Cap-Gly domain"/>
    <property type="match status" value="2"/>
</dbReference>
<dbReference type="GO" id="GO:0016579">
    <property type="term" value="P:protein deubiquitination"/>
    <property type="evidence" value="ECO:0007669"/>
    <property type="project" value="InterPro"/>
</dbReference>